<dbReference type="PANTHER" id="PTHR24322">
    <property type="entry name" value="PKSB"/>
    <property type="match status" value="1"/>
</dbReference>
<accession>A0A8H4J7S1</accession>
<dbReference type="Pfam" id="PF00106">
    <property type="entry name" value="adh_short"/>
    <property type="match status" value="1"/>
</dbReference>
<organism evidence="4 5">
    <name type="scientific">Fusarium acutatum</name>
    <dbReference type="NCBI Taxonomy" id="78861"/>
    <lineage>
        <taxon>Eukaryota</taxon>
        <taxon>Fungi</taxon>
        <taxon>Dikarya</taxon>
        <taxon>Ascomycota</taxon>
        <taxon>Pezizomycotina</taxon>
        <taxon>Sordariomycetes</taxon>
        <taxon>Hypocreomycetidae</taxon>
        <taxon>Hypocreales</taxon>
        <taxon>Nectriaceae</taxon>
        <taxon>Fusarium</taxon>
        <taxon>Fusarium fujikuroi species complex</taxon>
    </lineage>
</organism>
<dbReference type="Gene3D" id="3.40.50.720">
    <property type="entry name" value="NAD(P)-binding Rossmann-like Domain"/>
    <property type="match status" value="1"/>
</dbReference>
<proteinExistence type="inferred from homology"/>
<dbReference type="AlphaFoldDB" id="A0A8H4J7S1"/>
<dbReference type="EMBL" id="JAADJF010000730">
    <property type="protein sequence ID" value="KAF4414751.1"/>
    <property type="molecule type" value="Genomic_DNA"/>
</dbReference>
<dbReference type="InterPro" id="IPR036291">
    <property type="entry name" value="NAD(P)-bd_dom_sf"/>
</dbReference>
<reference evidence="4 5" key="1">
    <citation type="submission" date="2020-01" db="EMBL/GenBank/DDBJ databases">
        <title>Identification and distribution of gene clusters putatively required for synthesis of sphingolipid metabolism inhibitors in phylogenetically diverse species of the filamentous fungus Fusarium.</title>
        <authorList>
            <person name="Kim H.-S."/>
            <person name="Busman M."/>
            <person name="Brown D.W."/>
            <person name="Divon H."/>
            <person name="Uhlig S."/>
            <person name="Proctor R.H."/>
        </authorList>
    </citation>
    <scope>NUCLEOTIDE SEQUENCE [LARGE SCALE GENOMIC DNA]</scope>
    <source>
        <strain evidence="4 5">NRRL 13308</strain>
    </source>
</reference>
<evidence type="ECO:0000313" key="5">
    <source>
        <dbReference type="Proteomes" id="UP000536711"/>
    </source>
</evidence>
<keyword evidence="2" id="KW-0560">Oxidoreductase</keyword>
<dbReference type="SUPFAM" id="SSF51735">
    <property type="entry name" value="NAD(P)-binding Rossmann-fold domains"/>
    <property type="match status" value="1"/>
</dbReference>
<sequence>MSSLSQLSQQYSPIALKLAKSRGVRMLTLGIGLFVALRRLNGWLSWRKANNGVTRKMWHAEKEIIVVTGGSSGIGETIVQLLEERNIKVIILDINAPARKLGHRTAFYEIDLSDSDAIATIAGQIRSQHGNPTVLVNNAGFANGESLISVTPEKLHRIFNVNLAAPFLLVREFLPDMVAANYGHIVNVSSLASFFTQALNVDYCATKAGVLALHEGILQELKYVHNAPAVRATVVHPKWVKTAMCEKLIGTGKLGAHVTAHDVASAVVSQVTSGYGGQLIVPPGMGWTSIVRGLPAWIQEIARDAVSQEYVGALQHLS</sequence>
<comment type="caution">
    <text evidence="4">The sequence shown here is derived from an EMBL/GenBank/DDBJ whole genome shotgun (WGS) entry which is preliminary data.</text>
</comment>
<dbReference type="InterPro" id="IPR002347">
    <property type="entry name" value="SDR_fam"/>
</dbReference>
<protein>
    <submittedName>
        <fullName evidence="4">Short-chain dehydrogenase reductase</fullName>
    </submittedName>
</protein>
<dbReference type="PRINTS" id="PR00080">
    <property type="entry name" value="SDRFAMILY"/>
</dbReference>
<evidence type="ECO:0000313" key="4">
    <source>
        <dbReference type="EMBL" id="KAF4414751.1"/>
    </source>
</evidence>
<dbReference type="Proteomes" id="UP000536711">
    <property type="component" value="Unassembled WGS sequence"/>
</dbReference>
<dbReference type="PANTHER" id="PTHR24322:SF736">
    <property type="entry name" value="RETINOL DEHYDROGENASE 10"/>
    <property type="match status" value="1"/>
</dbReference>
<comment type="similarity">
    <text evidence="1 3">Belongs to the short-chain dehydrogenases/reductases (SDR) family.</text>
</comment>
<name>A0A8H4J7S1_9HYPO</name>
<dbReference type="GO" id="GO:0016616">
    <property type="term" value="F:oxidoreductase activity, acting on the CH-OH group of donors, NAD or NADP as acceptor"/>
    <property type="evidence" value="ECO:0007669"/>
    <property type="project" value="TreeGrafter"/>
</dbReference>
<dbReference type="OrthoDB" id="10253736at2759"/>
<evidence type="ECO:0000256" key="1">
    <source>
        <dbReference type="ARBA" id="ARBA00006484"/>
    </source>
</evidence>
<evidence type="ECO:0000256" key="2">
    <source>
        <dbReference type="ARBA" id="ARBA00023002"/>
    </source>
</evidence>
<evidence type="ECO:0000256" key="3">
    <source>
        <dbReference type="RuleBase" id="RU000363"/>
    </source>
</evidence>
<gene>
    <name evidence="4" type="ORF">FACUT_13998</name>
</gene>
<dbReference type="PRINTS" id="PR00081">
    <property type="entry name" value="GDHRDH"/>
</dbReference>
<keyword evidence="5" id="KW-1185">Reference proteome</keyword>